<evidence type="ECO:0000313" key="4">
    <source>
        <dbReference type="EMBL" id="GGZ16218.1"/>
    </source>
</evidence>
<feature type="region of interest" description="Disordered" evidence="1">
    <location>
        <begin position="3543"/>
        <end position="3562"/>
    </location>
</feature>
<keyword evidence="5" id="KW-1185">Reference proteome</keyword>
<dbReference type="Pfam" id="PF01345">
    <property type="entry name" value="DUF11"/>
    <property type="match status" value="3"/>
</dbReference>
<feature type="domain" description="DUF7507" evidence="3">
    <location>
        <begin position="4434"/>
        <end position="4530"/>
    </location>
</feature>
<dbReference type="InterPro" id="IPR047589">
    <property type="entry name" value="DUF11_rpt"/>
</dbReference>
<feature type="domain" description="DUF7507" evidence="3">
    <location>
        <begin position="489"/>
        <end position="591"/>
    </location>
</feature>
<feature type="domain" description="DUF7507" evidence="3">
    <location>
        <begin position="4650"/>
        <end position="4744"/>
    </location>
</feature>
<dbReference type="PANTHER" id="PTHR34819">
    <property type="entry name" value="LARGE CYSTEINE-RICH PERIPLASMIC PROTEIN OMCB"/>
    <property type="match status" value="1"/>
</dbReference>
<evidence type="ECO:0000256" key="1">
    <source>
        <dbReference type="SAM" id="MobiDB-lite"/>
    </source>
</evidence>
<feature type="region of interest" description="Disordered" evidence="1">
    <location>
        <begin position="235"/>
        <end position="275"/>
    </location>
</feature>
<feature type="region of interest" description="Disordered" evidence="1">
    <location>
        <begin position="102"/>
        <end position="122"/>
    </location>
</feature>
<dbReference type="InterPro" id="IPR026341">
    <property type="entry name" value="T9SS_type_B"/>
</dbReference>
<feature type="compositionally biased region" description="Polar residues" evidence="1">
    <location>
        <begin position="102"/>
        <end position="112"/>
    </location>
</feature>
<feature type="domain" description="DUF7507" evidence="3">
    <location>
        <begin position="606"/>
        <end position="707"/>
    </location>
</feature>
<reference evidence="4" key="2">
    <citation type="submission" date="2020-09" db="EMBL/GenBank/DDBJ databases">
        <authorList>
            <person name="Sun Q."/>
            <person name="Kim S."/>
        </authorList>
    </citation>
    <scope>NUCLEOTIDE SEQUENCE</scope>
    <source>
        <strain evidence="4">KCTC 12368</strain>
    </source>
</reference>
<feature type="domain" description="DUF7507" evidence="3">
    <location>
        <begin position="5397"/>
        <end position="5493"/>
    </location>
</feature>
<gene>
    <name evidence="4" type="ORF">GCM10007049_05620</name>
</gene>
<feature type="compositionally biased region" description="Polar residues" evidence="1">
    <location>
        <begin position="2794"/>
        <end position="2812"/>
    </location>
</feature>
<feature type="domain" description="DUF11" evidence="2">
    <location>
        <begin position="15"/>
        <end position="127"/>
    </location>
</feature>
<feature type="domain" description="DUF7507" evidence="3">
    <location>
        <begin position="4972"/>
        <end position="5065"/>
    </location>
</feature>
<feature type="domain" description="DUF7507" evidence="3">
    <location>
        <begin position="4863"/>
        <end position="4957"/>
    </location>
</feature>
<feature type="domain" description="DUF7507" evidence="3">
    <location>
        <begin position="4006"/>
        <end position="4102"/>
    </location>
</feature>
<feature type="region of interest" description="Disordered" evidence="1">
    <location>
        <begin position="352"/>
        <end position="371"/>
    </location>
</feature>
<feature type="domain" description="DUF7507" evidence="3">
    <location>
        <begin position="4114"/>
        <end position="4209"/>
    </location>
</feature>
<feature type="region of interest" description="Disordered" evidence="1">
    <location>
        <begin position="1257"/>
        <end position="1280"/>
    </location>
</feature>
<evidence type="ECO:0000259" key="3">
    <source>
        <dbReference type="Pfam" id="PF24346"/>
    </source>
</evidence>
<feature type="domain" description="DUF7507" evidence="3">
    <location>
        <begin position="257"/>
        <end position="356"/>
    </location>
</feature>
<reference evidence="4" key="1">
    <citation type="journal article" date="2014" name="Int. J. Syst. Evol. Microbiol.">
        <title>Complete genome sequence of Corynebacterium casei LMG S-19264T (=DSM 44701T), isolated from a smear-ripened cheese.</title>
        <authorList>
            <consortium name="US DOE Joint Genome Institute (JGI-PGF)"/>
            <person name="Walter F."/>
            <person name="Albersmeier A."/>
            <person name="Kalinowski J."/>
            <person name="Ruckert C."/>
        </authorList>
    </citation>
    <scope>NUCLEOTIDE SEQUENCE</scope>
    <source>
        <strain evidence="4">KCTC 12368</strain>
    </source>
</reference>
<feature type="domain" description="DUF7507" evidence="3">
    <location>
        <begin position="2390"/>
        <end position="2483"/>
    </location>
</feature>
<organism evidence="4 5">
    <name type="scientific">Echinicola pacifica</name>
    <dbReference type="NCBI Taxonomy" id="346377"/>
    <lineage>
        <taxon>Bacteria</taxon>
        <taxon>Pseudomonadati</taxon>
        <taxon>Bacteroidota</taxon>
        <taxon>Cytophagia</taxon>
        <taxon>Cytophagales</taxon>
        <taxon>Cyclobacteriaceae</taxon>
        <taxon>Echinicola</taxon>
    </lineage>
</organism>
<feature type="domain" description="DUF7507" evidence="3">
    <location>
        <begin position="3471"/>
        <end position="3567"/>
    </location>
</feature>
<feature type="domain" description="DUF7507" evidence="3">
    <location>
        <begin position="5505"/>
        <end position="5601"/>
    </location>
</feature>
<evidence type="ECO:0000259" key="2">
    <source>
        <dbReference type="Pfam" id="PF01345"/>
    </source>
</evidence>
<dbReference type="PANTHER" id="PTHR34819:SF3">
    <property type="entry name" value="CELL SURFACE PROTEIN"/>
    <property type="match status" value="1"/>
</dbReference>
<protein>
    <submittedName>
        <fullName evidence="4">Uncharacterized protein</fullName>
    </submittedName>
</protein>
<evidence type="ECO:0000313" key="5">
    <source>
        <dbReference type="Proteomes" id="UP000619457"/>
    </source>
</evidence>
<feature type="region of interest" description="Disordered" evidence="1">
    <location>
        <begin position="2792"/>
        <end position="2812"/>
    </location>
</feature>
<feature type="domain" description="DUF7507" evidence="3">
    <location>
        <begin position="3900"/>
        <end position="3992"/>
    </location>
</feature>
<feature type="domain" description="DUF7507" evidence="3">
    <location>
        <begin position="1060"/>
        <end position="1160"/>
    </location>
</feature>
<feature type="compositionally biased region" description="Polar residues" evidence="1">
    <location>
        <begin position="246"/>
        <end position="275"/>
    </location>
</feature>
<dbReference type="NCBIfam" id="TIGR04131">
    <property type="entry name" value="Bac_Flav_CTERM"/>
    <property type="match status" value="1"/>
</dbReference>
<feature type="domain" description="DUF7507" evidence="3">
    <location>
        <begin position="1826"/>
        <end position="1922"/>
    </location>
</feature>
<feature type="domain" description="DUF7507" evidence="3">
    <location>
        <begin position="3579"/>
        <end position="3669"/>
    </location>
</feature>
<feature type="domain" description="DUF7507" evidence="3">
    <location>
        <begin position="4329"/>
        <end position="4423"/>
    </location>
</feature>
<feature type="domain" description="DUF7507" evidence="3">
    <location>
        <begin position="723"/>
        <end position="824"/>
    </location>
</feature>
<feature type="domain" description="DUF7507" evidence="3">
    <location>
        <begin position="838"/>
        <end position="933"/>
    </location>
</feature>
<feature type="compositionally biased region" description="Low complexity" evidence="1">
    <location>
        <begin position="495"/>
        <end position="507"/>
    </location>
</feature>
<feature type="domain" description="DUF7507" evidence="3">
    <location>
        <begin position="3687"/>
        <end position="3781"/>
    </location>
</feature>
<proteinExistence type="predicted"/>
<feature type="domain" description="DUF7507" evidence="3">
    <location>
        <begin position="944"/>
        <end position="1047"/>
    </location>
</feature>
<dbReference type="InterPro" id="IPR055354">
    <property type="entry name" value="DUF7507"/>
</dbReference>
<feature type="domain" description="DUF7507" evidence="3">
    <location>
        <begin position="372"/>
        <end position="474"/>
    </location>
</feature>
<dbReference type="InterPro" id="IPR001434">
    <property type="entry name" value="OmcB-like_DUF11"/>
</dbReference>
<feature type="domain" description="DUF7507" evidence="3">
    <location>
        <begin position="5290"/>
        <end position="5386"/>
    </location>
</feature>
<comment type="caution">
    <text evidence="4">The sequence shown here is derived from an EMBL/GenBank/DDBJ whole genome shotgun (WGS) entry which is preliminary data.</text>
</comment>
<feature type="domain" description="DUF7507" evidence="3">
    <location>
        <begin position="2496"/>
        <end position="2592"/>
    </location>
</feature>
<dbReference type="InterPro" id="IPR018247">
    <property type="entry name" value="EF_Hand_1_Ca_BS"/>
</dbReference>
<dbReference type="SUPFAM" id="SSF49478">
    <property type="entry name" value="Cna protein B-type domain"/>
    <property type="match status" value="1"/>
</dbReference>
<feature type="domain" description="DUF7507" evidence="3">
    <location>
        <begin position="5078"/>
        <end position="5172"/>
    </location>
</feature>
<sequence>MACIHLAYSQSATNDLKISLTADSARPQVGDQITFSLEASNIGFIIATGVVVDDLLPSGYTYVSDNGGGSYDPSTGQWGIGVLRQTNSTTLEIVATVNPSGEYQNSASISSNQEDENPADNTSTVNIRPIAVSSVSIVQSVSNASPAIGDIVTFTITVTNDGPSTATNILIQDDFGSGFQYSSANASVGNINQSNRQWNIASLGAGASATLNLKLLVLQPLDGSVTYENSVEISSLNEEDPDSSDNEASNSINPVANPSWTVDKSSTSPNYTSPGESVSFQIKVANTGNVNISEVQLSDDLADEAPTLVSGDSNSDGILNPGETWTYSAEYTVSQSDIDNGSITNSVQINGDPLAGNLDPEEDSATVPAQQSPAMVLTKESTSNPSEYTSPGQELSYEFTLSNTGNVSISDLVLNDPDLSTGPDYSSGDTNNNQILEVGEIWTYTGSYTVTQEDVDRGEFTNNASADGSPAGGELDTATANEVVDADQQPSWTLTKTSTTNPNNYTNPGETLNYDISLSNTGNVSISDVQLSDAGADAAPQLISGDDNGNSILDVGETWNYEVSYTVSQEDIDNGQYQNTATASGDPAGGTLPDASDDETIPAIQNPSWDISKTATDALEYSSPGDVIDYQIVVTNTGNVSIDDIAILDPGASVGPNYSSGDSNSNNSMDVGEAWTYTASYTVTQADIDAGSYTNTATASGTPAGGDLPDASEDETVPAVQTPEWTITKGTDEINYNSVGQTLEYTIEITNTGNVSISEVLISDPQATTGPTYISGDQGVDDIMAPGETWIYSATHVVTQDDMNNGSFTNTATASGTPAGGDLVDVTDEITIPAVQDPSIRIVKVSDQSGYSEVGEVITYTLYVQNNGNVSLNDVEVVDPLTGYTETIEVLDAGELILLTTTYTVTQEDIDNGSISNLATVTGDDPNGDPYNSEDDETINASQTPKITVLKTSTLGSYDEVGEEITYTIAVENTGNITINNPTVSDPQATTGPTYVSGDSNSDGVLDVGEIWNYEATYAVTQEDIDNGSFTNTAMAGGDPAAGTLPEDSDSETVDADQLPEWTISKNNTNASGNYSQAGDILTYDIVIVNTGNVSITNVEVFDPTASAGPDYISGDDNSDNILDVGESWTYEASYEVSQADVDAGSYTNVATANGISIGGDLPEVNDNETVPVVPDPSWTLTKTAGQPTYQTLGETVAYTIEVENTGNSSIQNPVISDPQADADPTYQSGDTDQDGEIDPGEVWVYTANHTITQEDINNGSYTNTASASGTPTNGELDDVTDDETIDAIKVPSLSIEKTVSPQNYDHAGQEITFSITVTNDGNMPLVNVVGVDPQLGLSENIGDLQPGESQTFTGTYIVTQADMDNGGFTNTASASGQDIDGVDVDDTDDVTANASQDPTISIEKDLDEQGYVQAGDVLTYTLTVTNTGNLTLDNVVVTDELTGTTEDIGTLAPGQTVEIPVTYTVTQADVDAGSVTNSATVTAEDPDGNPVEDTDDVTINGGQTGSVNILKTVDQSGFYEAGDELDYTITVVNTGNVNISDATVVDPLTGLTETIPLMEPGQTFTYTTTYTVTQEDVDNGSVTNVVDIDGVDPDGNEVKDSDDIVINGNQNPDILVIKSANPDEFTQAGDEITYSITVTNTGNVTLTDVEVTDPLTGFTDVIPSLAPGETVTLTTTYTVTAADVANGSITNTASASGTSPDGDDISDNDSNTIFPDGQNRPSIRIDKNVSPLGYSAAGETLTYTLRVTNTGNVDLTSIAVTDPLAGFSEQIPSLSPGSFEVFTFPYEVTQEDVDLGEISNTATAQTDNPVTLADSDTKIIYGSQSPDLKIRKTVAESGYKNVDEVLNYTIFIRNEGNVTLSDVLITDDRMGISQSYASLAPDQLERVDFTYSVVQEDLDRGYVENIADVVGTAPKGEEVSDLDTVRIYGAQNPQLVFTKTATETSFSSVDEEIHFTVTVANEGNTSFFDLEIVDPLIGLSTTIDVLSPGESESFPATYSVTQEDLDAGNVTNNAQVSGSDFYDNPVVETDTAVVPAQQNPQLTVTKTQDIAIFDQTGQEINYDITVSNSGNITISDLTVTDATALSGPTYTGGDTNENDIMEVGEIWTYTASYTTNQDDLDNGGYTNTVIATGTPAGGNLRDGRASVTVPADQQPEWEITKVSTTVPNTYAAVGDLMTFEISLANTGNVVVRNIQLSDPEADSPAALISGDLDSDGQLDAGETWVYTASHIATQADIDAGSYTNTVTASGEPAGGTLEAVEDEETIPADLQPSWTLTKTSTTQPNSFNKPDTYLNYAFELENTGNVSIRDVSVEDPNLLEGPTYRGGDTDKDGVLDVGEIWNYTGKYKTVQTDVDNGEFQNTATANGTVQAGDLADAIGQETVPALIRPELTLLKFVQQAGYIKVGDFLNYSIFVTNTGNQTISTIRVQDPLTGMDRTIASLAPGETTTFHELYRVTQNDLDVGTIENTATADGFDPEGNLIHVEDTEIINGSQSPSINLIKNVAENGYIYAGEEVHYSLFVQNTGNITLFDVQVTDPLINLDVTVDQLDPGERHDFEDPYTITQADVDRGELANTATVVALDINGNTLTDSDSELLIGTQLPGIQATKSSSTANYDAVGEVIQYTISVKNTGNVTLSEVLVTDPNTVITGTNPIPSIAPNETVTVTAEHTVVQADLDAGKYINQANASGDDPFGNPISDNTNKVTVPAVQNPQLTLTKSSSTESYDEVGDIINYTIVMANTGNVTLSNITLSDPKADIQGSTNIATMAPGEELSFTATHTVTQADLDAGEYRNTSSATGKDTNNKSVSDSSNEVIVPAIQTPDMQVVKSSTKTTYRSVGEEIPYTITVTNTGNVTLTDIEVSDPRADILTGSPITRLSPGASADITARHIVVQADIDQGYYTNQATANGKDPQNNTVAEVSNEVTLNAIQEPSFIIEKSTSTPTYDAVGDNSLYQIKVTNTGNVTLHNIVVADPNTDITQGNPISLLSPGEVAYISAQHSISQEDLDAGSYANTATATALDVSDSRLDVQSNEVIVYAVQNPLIEITKTASPQNYDTVGETITYTIKVSNTGNVTLNTITVNDPLTGLSRSIASLSPGDSRTYTTSITIDQEDLDQGQIDNTASTQGFDPNGEMVADSADEQVLAIQDPSISILKEADKSKVFDKGEVITYTFTITNDGNLSLTDIEFTDALTGNNEQIASLAPGQQLVYTGTYTVSQQDMDNGEIPNTAVVSAKDPNGDLLNDTDDYLVLTDQIEAIQITKEGDLYTYDEVGQVISYTIVVSNVGNVTLSEVMTSDDQLSFNRNIGVLSPGQSKLYTVQYIITQEDIDNGSFTNIADATGLAPNGDTISDQDTYTADAQQAGSILVTKSAVPRIFDKAGDEVTYTVTVKNTGNVTLSNVVAVDPLTNMEVEVGTMAPGEAKTNNTIYTITQENVDSRFVLNTATATGNLPDGSTVSDTDQIRVYSNGEPAVEITKTPNKNTYAAAGEQIEYVLMVENIGSLTLENLIVKDPLTGFEQTIASLAPAEQVLLNTSYTVSQEDMDRREVSNRATVEGTGSNGQAVSDADDALVVASWAASLDLQKTSDPLLIDYAGQEIVYTFVLTNNGNITLQQVKLSDTLIGAEVEVGTMAPGDIRTFTVPYNATQAQIDFGRITNIATATAVAPNGVSGSVQDRAVVLVRRSGEITVTKTPDETHIDTAGDMINYTIAVSNSGNVTLTDVTVTDPLTGMAEDIATMAPGDEMIFRTSYQSSQVDIDNGGVNNTVIAMGLTPTLSSVSDEAEAFVPADINGDLQIIKTPNIAQFDAVGTLIPYTIVVTNTGNVSLSSVAITDPLTGMDELVELMEPGAELTFATSYTSQQKDLDAEGIENIATAQGLTPKGQIIIDRDTAQVPAVQLPAVQLVKEANIATYTQVGEEITYTLTVTNIGNVTLSNGNLNDPLIGMNLSGGRMLPGDSQAFQGQYTIRQADLDRGYLDNQATVIGYSDAAEAARDTAILTLPGRQEPAISLEKSSNINEFDAPGTVIRYTLVVTNTGNLSLTEVLVTDPLTGLNTSIPTLAPGESQEFITRYTTSQADLDNGQVINDAHASGLDPQGETLVDSASVTVYGIPDPDVLLTKEADVNSYDEVGDVITYTLYAENTGNVTLLEVHLVDPLTGLDRAADNVAPGQSAILTTQYTITQADLDSGRVINAALVTGISPQGVEVADEDAVTVPAVQSPSITLEKTADLDSYRLVDETITYTLTATNTGNVSLNEVTIRDPHNGFQENIGRLEPGEAITVNSTYNVSQQDLDDGEIVNRANVTGISDSKQQVSDETSLSLPADQYSAISIHKTASPKTYSELGQIITYTLVVTNEGNVTLTNVNTVDPLTTFDETVASLAPDSTSTYTISYEVTQADLDNGEIINDATTSGQAPDNTSVSDSDRAIVIAQQAPSIIIHKTADPKTYDSPGDIISYTLEVINDGNISLESVQVEDPLTGFDREIDKLAPGDSRTFTTSYSIKQSDIDQGEVINTATALGYTPGGVMVEDDDTETVKALQAGAVEIDKTASPRIFENAGEVVVYTLTVTNTGNLTLSSVVVEDDKVGFAENIALLGPGESRTYTINYTLSQADIDGLILINTATVTADTPDGEQVSDTDKAVVGARGEGAIEIKKTANPKLYSSPDEVIDYTLEIENIGNVTLSNVLVTDPLTGLNQSIGEMEPEEIVTINTSITISQEDIDRGSVSNTASVTGTSPTDKVVESDDSALVKALRSASISLVKTADVQFYDAAGDIIPYTLSLTNTGNVTLTEVVLTDPLTGFSTQINSFAPGETATYSTSYTINQEDMDIGLVSNTATVQGISPAGLTVSDQDDAKVRGRQASSISIDKVASPRVYYEVDEQISYTLTISNTGNTTLTDVHLSDPLTSLEEDISSMAPGDTLIFNTTYQITQADIDAGSVTNTAVVEGTDPSDIIISDEDDAKVNAVRIGRVKIEKNPLTESYNQTGQELSYELIVTNTGNVTLVRLTVTDPLTGMNESIIRLSPGESRTYNTAYTVDQNDLDFGQVDNTATVSGVSPSGRLVEDVDSAIVPAVQEGAISISKTPSVSSFENVGDQIDYTLEITNTGNVTLLGVRVSDPLTGLDQAIGNLDPAESVSLSTEYLITQADIDQGSVSNTATTSGRTPLNIQVSDEATAEVDAIQNPTIVLVKSANKTEVSTLGELITYELTVSNPGNVTLYDLTLLDSMTDYKETAPMIVPGRSGTVQTSYAVTQADLDAGFVQNTASVVAYSPEEIEVSAEDMVLINVVQSPSISISKSADKDTVYRAGETVVYSLTVRNTGNVSLDQVQIRDPLTGLDRTIGTLIPGQNRAVESSYQVQVADIDRGYIDNTATVQGYSPAELLVEDEDSYQVIAIQQPMILLEKIASPDKYSTVGQVISYTLTSTNTGNTSLSSVILRDPLTGLNHSIGDLAVGESMELQSTYSIVQADLDAGSVINIATVSGQSPNGIEVSSQDSARVRATQLPAILLEKSADKQMVSAPGELITYTLTATNMGNVLLTAVTILDPMTGTEQLIGDLIPGQSSSITAEYTVTAEDIAAQVDIVNIASVSGTGINGQIVEDSDRAAVEVVCEGNTFIAGQVIDTDTNTGLANVPVVLIPVGADRGEGLIAITDEEGTYQFEGIAIGAYTLTVFDRNLNKVDELYPVNERSVNVNVADCQYILQDFAYAATGVPVIHGYAWYDQNADETQNEWYDANNDGQVTLNTLVPGALLDINNWEWFDFNGDGSYEGPTNEGELNKGGFGNSTGLNIEIEGPNGYFRKEKINEYGFWQHQLTQSDPFGEYTITLRPDSTFAENGIGLAATRQVKVIPNSNGRTAALQENLLCEFTTPQTLVQMISPGDVPDFDYGLSCRLVEEEIIANDDAFGEFFLSYDGVMGNVLTNDLFDGEEAQPAEVTIVITDDAGLLGLNVANNGDLSLLPGVNAPGEYQLSYRLEETGDEENFDTAIITFTLVNDEVDLAITKTSFGLEIFEGDQFEYELVVTNVHDTDGTNVFVSDILPDELRYLGSVISTNNDDILVNTNISGQEIIWAMPLLPVGGEVRITVSVEAGAPSTLINTATVEAMETDIQPEDNTATDINQINPFRIPNVITPNGDGDNDTFEVLGLGKYAGNKITIFNRYGDHVLEQENYQNDWNAPGQVAGTYFYILLCYDEQGNETEFKGWIQVIKK</sequence>
<feature type="domain" description="DUF7507" evidence="3">
    <location>
        <begin position="4220"/>
        <end position="4316"/>
    </location>
</feature>
<feature type="domain" description="DUF7507" evidence="3">
    <location>
        <begin position="2272"/>
        <end position="2374"/>
    </location>
</feature>
<feature type="compositionally biased region" description="Polar residues" evidence="1">
    <location>
        <begin position="3551"/>
        <end position="3562"/>
    </location>
</feature>
<feature type="domain" description="DUF7507" evidence="3">
    <location>
        <begin position="1722"/>
        <end position="1810"/>
    </location>
</feature>
<dbReference type="Pfam" id="PF24346">
    <property type="entry name" value="DUF7507"/>
    <property type="match status" value="49"/>
</dbReference>
<feature type="domain" description="DUF7507" evidence="3">
    <location>
        <begin position="1177"/>
        <end position="1276"/>
    </location>
</feature>
<feature type="compositionally biased region" description="Polar residues" evidence="1">
    <location>
        <begin position="1257"/>
        <end position="1274"/>
    </location>
</feature>
<feature type="domain" description="DUF7507" evidence="3">
    <location>
        <begin position="4543"/>
        <end position="4637"/>
    </location>
</feature>
<feature type="domain" description="DUF7507" evidence="3">
    <location>
        <begin position="1507"/>
        <end position="1601"/>
    </location>
</feature>
<feature type="domain" description="DUF7507" evidence="3">
    <location>
        <begin position="2156"/>
        <end position="2257"/>
    </location>
</feature>
<dbReference type="InterPro" id="IPR013783">
    <property type="entry name" value="Ig-like_fold"/>
</dbReference>
<feature type="domain" description="DUF7507" evidence="3">
    <location>
        <begin position="1933"/>
        <end position="2028"/>
    </location>
</feature>
<dbReference type="EMBL" id="BMWX01000001">
    <property type="protein sequence ID" value="GGZ16218.1"/>
    <property type="molecule type" value="Genomic_DNA"/>
</dbReference>
<feature type="domain" description="DUF7507" evidence="3">
    <location>
        <begin position="3366"/>
        <end position="3460"/>
    </location>
</feature>
<dbReference type="Pfam" id="PF13585">
    <property type="entry name" value="CHU_C"/>
    <property type="match status" value="1"/>
</dbReference>
<feature type="region of interest" description="Disordered" evidence="1">
    <location>
        <begin position="483"/>
        <end position="508"/>
    </location>
</feature>
<feature type="domain" description="DUF7507" evidence="3">
    <location>
        <begin position="2604"/>
        <end position="2701"/>
    </location>
</feature>
<feature type="domain" description="DUF7507" evidence="3">
    <location>
        <begin position="1292"/>
        <end position="1387"/>
    </location>
</feature>
<dbReference type="InterPro" id="IPR051172">
    <property type="entry name" value="Chlamydia_OmcB"/>
</dbReference>
<feature type="domain" description="DUF7507" evidence="3">
    <location>
        <begin position="3794"/>
        <end position="3886"/>
    </location>
</feature>
<feature type="domain" description="DUF7507" evidence="3">
    <location>
        <begin position="3043"/>
        <end position="3139"/>
    </location>
</feature>
<feature type="domain" description="DUF7507" evidence="3">
    <location>
        <begin position="1612"/>
        <end position="1708"/>
    </location>
</feature>
<feature type="domain" description="DUF7507" evidence="3">
    <location>
        <begin position="2713"/>
        <end position="2811"/>
    </location>
</feature>
<feature type="domain" description="DUF7507" evidence="3">
    <location>
        <begin position="2823"/>
        <end position="2920"/>
    </location>
</feature>
<feature type="domain" description="DUF7507" evidence="3">
    <location>
        <begin position="4756"/>
        <end position="4851"/>
    </location>
</feature>
<feature type="compositionally biased region" description="Polar residues" evidence="1">
    <location>
        <begin position="1690"/>
        <end position="1700"/>
    </location>
</feature>
<feature type="domain" description="DUF7507" evidence="3">
    <location>
        <begin position="5183"/>
        <end position="5278"/>
    </location>
</feature>
<feature type="domain" description="DUF7507" evidence="3">
    <location>
        <begin position="2040"/>
        <end position="2140"/>
    </location>
</feature>
<name>A0A918PNX3_9BACT</name>
<feature type="region of interest" description="Disordered" evidence="1">
    <location>
        <begin position="1208"/>
        <end position="1239"/>
    </location>
</feature>
<accession>A0A918PNX3</accession>
<dbReference type="PROSITE" id="PS00018">
    <property type="entry name" value="EF_HAND_1"/>
    <property type="match status" value="2"/>
</dbReference>
<feature type="domain" description="DUF11" evidence="2">
    <location>
        <begin position="5998"/>
        <end position="6116"/>
    </location>
</feature>
<feature type="region of interest" description="Disordered" evidence="1">
    <location>
        <begin position="1690"/>
        <end position="1721"/>
    </location>
</feature>
<feature type="domain" description="DUF7507" evidence="3">
    <location>
        <begin position="3259"/>
        <end position="3353"/>
    </location>
</feature>
<feature type="domain" description="DUF7507" evidence="3">
    <location>
        <begin position="2934"/>
        <end position="3027"/>
    </location>
</feature>
<feature type="domain" description="DUF11" evidence="2">
    <location>
        <begin position="135"/>
        <end position="251"/>
    </location>
</feature>
<feature type="domain" description="DUF7507" evidence="3">
    <location>
        <begin position="1399"/>
        <end position="1494"/>
    </location>
</feature>
<feature type="domain" description="DUF7507" evidence="3">
    <location>
        <begin position="3151"/>
        <end position="3246"/>
    </location>
</feature>
<dbReference type="Proteomes" id="UP000619457">
    <property type="component" value="Unassembled WGS sequence"/>
</dbReference>
<dbReference type="NCBIfam" id="TIGR01451">
    <property type="entry name" value="B_ant_repeat"/>
    <property type="match status" value="40"/>
</dbReference>
<dbReference type="Gene3D" id="2.60.40.10">
    <property type="entry name" value="Immunoglobulins"/>
    <property type="match status" value="6"/>
</dbReference>